<keyword evidence="1" id="KW-0812">Transmembrane</keyword>
<keyword evidence="1" id="KW-0472">Membrane</keyword>
<organism evidence="2 3">
    <name type="scientific">Marinomonas sargassi</name>
    <dbReference type="NCBI Taxonomy" id="2984494"/>
    <lineage>
        <taxon>Bacteria</taxon>
        <taxon>Pseudomonadati</taxon>
        <taxon>Pseudomonadota</taxon>
        <taxon>Gammaproteobacteria</taxon>
        <taxon>Oceanospirillales</taxon>
        <taxon>Oceanospirillaceae</taxon>
        <taxon>Marinomonas</taxon>
    </lineage>
</organism>
<keyword evidence="1" id="KW-1133">Transmembrane helix</keyword>
<dbReference type="EMBL" id="JAOVZB010000003">
    <property type="protein sequence ID" value="MCV2402766.1"/>
    <property type="molecule type" value="Genomic_DNA"/>
</dbReference>
<feature type="transmembrane region" description="Helical" evidence="1">
    <location>
        <begin position="86"/>
        <end position="107"/>
    </location>
</feature>
<evidence type="ECO:0000313" key="2">
    <source>
        <dbReference type="EMBL" id="MCV2402766.1"/>
    </source>
</evidence>
<reference evidence="2 3" key="1">
    <citation type="submission" date="2022-10" db="EMBL/GenBank/DDBJ databases">
        <title>Marinomonas transparenta sp. nov. and Marinomonas sargassi sp. nov., isolated from marine alga (Sargassum natans (L.) Gaillon).</title>
        <authorList>
            <person name="Wang Y."/>
        </authorList>
    </citation>
    <scope>NUCLEOTIDE SEQUENCE [LARGE SCALE GENOMIC DNA]</scope>
    <source>
        <strain evidence="2 3">C2222</strain>
    </source>
</reference>
<keyword evidence="3" id="KW-1185">Reference proteome</keyword>
<protein>
    <recommendedName>
        <fullName evidence="4">DUF4064 domain-containing protein</fullName>
    </recommendedName>
</protein>
<gene>
    <name evidence="2" type="ORF">OFY17_07700</name>
</gene>
<evidence type="ECO:0000313" key="3">
    <source>
        <dbReference type="Proteomes" id="UP001209713"/>
    </source>
</evidence>
<evidence type="ECO:0008006" key="4">
    <source>
        <dbReference type="Google" id="ProtNLM"/>
    </source>
</evidence>
<dbReference type="Proteomes" id="UP001209713">
    <property type="component" value="Unassembled WGS sequence"/>
</dbReference>
<comment type="caution">
    <text evidence="2">The sequence shown here is derived from an EMBL/GenBank/DDBJ whole genome shotgun (WGS) entry which is preliminary data.</text>
</comment>
<name>A0ABT2YSB5_9GAMM</name>
<proteinExistence type="predicted"/>
<evidence type="ECO:0000256" key="1">
    <source>
        <dbReference type="SAM" id="Phobius"/>
    </source>
</evidence>
<feature type="transmembrane region" description="Helical" evidence="1">
    <location>
        <begin position="119"/>
        <end position="144"/>
    </location>
</feature>
<feature type="transmembrane region" description="Helical" evidence="1">
    <location>
        <begin position="12"/>
        <end position="33"/>
    </location>
</feature>
<dbReference type="RefSeq" id="WP_263530148.1">
    <property type="nucleotide sequence ID" value="NZ_JAOVZB010000003.1"/>
</dbReference>
<accession>A0ABT2YSB5</accession>
<sequence>MFNAVKLGYEKISIRFLKFFLFFALTSFTNNFVSTPEQSEISKNYEKYYEEIKRQELSQLEFEYLIKKSDEYLDYEHSKKVTSSEIAYSVQVKIIFFLSWFVFFTYLSKRYKYQKIDFLVSIGAIFLGGIIFLSLLEIALYIIFTGGSMLVFCRKRN</sequence>